<dbReference type="RefSeq" id="WP_146505562.1">
    <property type="nucleotide sequence ID" value="NZ_SJPG01000001.1"/>
</dbReference>
<evidence type="ECO:0000256" key="1">
    <source>
        <dbReference type="ARBA" id="ARBA00001946"/>
    </source>
</evidence>
<dbReference type="GO" id="GO:0000103">
    <property type="term" value="P:sulfate assimilation"/>
    <property type="evidence" value="ECO:0007669"/>
    <property type="project" value="TreeGrafter"/>
</dbReference>
<dbReference type="Proteomes" id="UP000316095">
    <property type="component" value="Unassembled WGS sequence"/>
</dbReference>
<reference evidence="11 12" key="1">
    <citation type="submission" date="2019-02" db="EMBL/GenBank/DDBJ databases">
        <title>Deep-cultivation of Planctomycetes and their phenomic and genomic characterization uncovers novel biology.</title>
        <authorList>
            <person name="Wiegand S."/>
            <person name="Jogler M."/>
            <person name="Boedeker C."/>
            <person name="Pinto D."/>
            <person name="Vollmers J."/>
            <person name="Rivas-Marin E."/>
            <person name="Kohn T."/>
            <person name="Peeters S.H."/>
            <person name="Heuer A."/>
            <person name="Rast P."/>
            <person name="Oberbeckmann S."/>
            <person name="Bunk B."/>
            <person name="Jeske O."/>
            <person name="Meyerdierks A."/>
            <person name="Storesund J.E."/>
            <person name="Kallscheuer N."/>
            <person name="Luecker S."/>
            <person name="Lage O.M."/>
            <person name="Pohl T."/>
            <person name="Merkel B.J."/>
            <person name="Hornburger P."/>
            <person name="Mueller R.-W."/>
            <person name="Bruemmer F."/>
            <person name="Labrenz M."/>
            <person name="Spormann A.M."/>
            <person name="Op Den Camp H."/>
            <person name="Overmann J."/>
            <person name="Amann R."/>
            <person name="Jetten M.S.M."/>
            <person name="Mascher T."/>
            <person name="Medema M.H."/>
            <person name="Devos D.P."/>
            <person name="Kaster A.-K."/>
            <person name="Ovreas L."/>
            <person name="Rohde M."/>
            <person name="Galperin M.Y."/>
            <person name="Jogler C."/>
        </authorList>
    </citation>
    <scope>NUCLEOTIDE SEQUENCE [LARGE SCALE GENOMIC DNA]</scope>
    <source>
        <strain evidence="11 12">Pan54</strain>
    </source>
</reference>
<feature type="binding site" evidence="10">
    <location>
        <position position="273"/>
    </location>
    <ligand>
        <name>Mg(2+)</name>
        <dbReference type="ChEBI" id="CHEBI:18420"/>
        <label>1</label>
        <note>catalytic</note>
    </ligand>
</feature>
<dbReference type="InterPro" id="IPR020550">
    <property type="entry name" value="Inositol_monophosphatase_CS"/>
</dbReference>
<dbReference type="EC" id="3.1.3.7" evidence="3"/>
<evidence type="ECO:0000256" key="9">
    <source>
        <dbReference type="ARBA" id="ARBA00044484"/>
    </source>
</evidence>
<dbReference type="Pfam" id="PF00459">
    <property type="entry name" value="Inositol_P"/>
    <property type="match status" value="1"/>
</dbReference>
<dbReference type="GO" id="GO:0008441">
    <property type="term" value="F:3'(2'),5'-bisphosphate nucleotidase activity"/>
    <property type="evidence" value="ECO:0007669"/>
    <property type="project" value="UniProtKB-EC"/>
</dbReference>
<dbReference type="InterPro" id="IPR000760">
    <property type="entry name" value="Inositol_monophosphatase-like"/>
</dbReference>
<dbReference type="InterPro" id="IPR020583">
    <property type="entry name" value="Inositol_monoP_metal-BS"/>
</dbReference>
<evidence type="ECO:0000256" key="6">
    <source>
        <dbReference type="ARBA" id="ARBA00022842"/>
    </source>
</evidence>
<evidence type="ECO:0000313" key="11">
    <source>
        <dbReference type="EMBL" id="TWT63776.1"/>
    </source>
</evidence>
<dbReference type="PANTHER" id="PTHR43200:SF6">
    <property type="entry name" value="3'(2'),5'-BISPHOSPHATE NUCLEOTIDASE"/>
    <property type="match status" value="1"/>
</dbReference>
<keyword evidence="4 10" id="KW-0479">Metal-binding</keyword>
<dbReference type="NCBIfam" id="TIGR01330">
    <property type="entry name" value="bisphos_HAL2"/>
    <property type="match status" value="1"/>
</dbReference>
<evidence type="ECO:0000313" key="12">
    <source>
        <dbReference type="Proteomes" id="UP000316095"/>
    </source>
</evidence>
<comment type="caution">
    <text evidence="11">The sequence shown here is derived from an EMBL/GenBank/DDBJ whole genome shotgun (WGS) entry which is preliminary data.</text>
</comment>
<feature type="binding site" evidence="10">
    <location>
        <position position="124"/>
    </location>
    <ligand>
        <name>Mg(2+)</name>
        <dbReference type="ChEBI" id="CHEBI:18420"/>
        <label>1</label>
        <note>catalytic</note>
    </ligand>
</feature>
<organism evidence="11 12">
    <name type="scientific">Rubinisphaera italica</name>
    <dbReference type="NCBI Taxonomy" id="2527969"/>
    <lineage>
        <taxon>Bacteria</taxon>
        <taxon>Pseudomonadati</taxon>
        <taxon>Planctomycetota</taxon>
        <taxon>Planctomycetia</taxon>
        <taxon>Planctomycetales</taxon>
        <taxon>Planctomycetaceae</taxon>
        <taxon>Rubinisphaera</taxon>
    </lineage>
</organism>
<dbReference type="GO" id="GO:0046854">
    <property type="term" value="P:phosphatidylinositol phosphate biosynthetic process"/>
    <property type="evidence" value="ECO:0007669"/>
    <property type="project" value="InterPro"/>
</dbReference>
<dbReference type="Gene3D" id="3.40.190.80">
    <property type="match status" value="1"/>
</dbReference>
<keyword evidence="5 11" id="KW-0378">Hydrolase</keyword>
<keyword evidence="6 10" id="KW-0460">Magnesium</keyword>
<feature type="binding site" evidence="10">
    <location>
        <position position="70"/>
    </location>
    <ligand>
        <name>Mg(2+)</name>
        <dbReference type="ChEBI" id="CHEBI:18420"/>
        <label>1</label>
        <note>catalytic</note>
    </ligand>
</feature>
<comment type="catalytic activity">
    <reaction evidence="7">
        <text>adenosine 2',5'-bisphosphate + H2O = AMP + phosphate</text>
        <dbReference type="Rhea" id="RHEA:77643"/>
        <dbReference type="ChEBI" id="CHEBI:15377"/>
        <dbReference type="ChEBI" id="CHEBI:43474"/>
        <dbReference type="ChEBI" id="CHEBI:194156"/>
        <dbReference type="ChEBI" id="CHEBI:456215"/>
        <dbReference type="EC" id="3.1.3.7"/>
    </reaction>
    <physiologicalReaction direction="left-to-right" evidence="7">
        <dbReference type="Rhea" id="RHEA:77644"/>
    </physiologicalReaction>
</comment>
<dbReference type="CDD" id="cd01517">
    <property type="entry name" value="PAP_phosphatase"/>
    <property type="match status" value="1"/>
</dbReference>
<dbReference type="PROSITE" id="PS00629">
    <property type="entry name" value="IMP_1"/>
    <property type="match status" value="1"/>
</dbReference>
<comment type="cofactor">
    <cofactor evidence="1 10">
        <name>Mg(2+)</name>
        <dbReference type="ChEBI" id="CHEBI:18420"/>
    </cofactor>
</comment>
<dbReference type="OrthoDB" id="9772456at2"/>
<protein>
    <recommendedName>
        <fullName evidence="3">3'(2'),5'-bisphosphate nucleotidase</fullName>
        <ecNumber evidence="3">3.1.3.7</ecNumber>
    </recommendedName>
</protein>
<name>A0A5C5XKM7_9PLAN</name>
<evidence type="ECO:0000256" key="2">
    <source>
        <dbReference type="ARBA" id="ARBA00009759"/>
    </source>
</evidence>
<dbReference type="SUPFAM" id="SSF56655">
    <property type="entry name" value="Carbohydrate phosphatase"/>
    <property type="match status" value="1"/>
</dbReference>
<dbReference type="EMBL" id="SJPG01000001">
    <property type="protein sequence ID" value="TWT63776.1"/>
    <property type="molecule type" value="Genomic_DNA"/>
</dbReference>
<evidence type="ECO:0000256" key="3">
    <source>
        <dbReference type="ARBA" id="ARBA00012633"/>
    </source>
</evidence>
<evidence type="ECO:0000256" key="10">
    <source>
        <dbReference type="PIRSR" id="PIRSR600760-2"/>
    </source>
</evidence>
<proteinExistence type="inferred from homology"/>
<dbReference type="Gene3D" id="3.30.540.10">
    <property type="entry name" value="Fructose-1,6-Bisphosphatase, subunit A, domain 1"/>
    <property type="match status" value="1"/>
</dbReference>
<comment type="catalytic activity">
    <reaction evidence="9">
        <text>3'-phosphoadenylyl sulfate + H2O = adenosine 5'-phosphosulfate + phosphate</text>
        <dbReference type="Rhea" id="RHEA:77639"/>
        <dbReference type="ChEBI" id="CHEBI:15377"/>
        <dbReference type="ChEBI" id="CHEBI:43474"/>
        <dbReference type="ChEBI" id="CHEBI:58243"/>
        <dbReference type="ChEBI" id="CHEBI:58339"/>
        <dbReference type="EC" id="3.1.3.7"/>
    </reaction>
    <physiologicalReaction direction="left-to-right" evidence="9">
        <dbReference type="Rhea" id="RHEA:77640"/>
    </physiologicalReaction>
</comment>
<dbReference type="PROSITE" id="PS00630">
    <property type="entry name" value="IMP_2"/>
    <property type="match status" value="1"/>
</dbReference>
<keyword evidence="12" id="KW-1185">Reference proteome</keyword>
<dbReference type="GO" id="GO:0046872">
    <property type="term" value="F:metal ion binding"/>
    <property type="evidence" value="ECO:0007669"/>
    <property type="project" value="UniProtKB-KW"/>
</dbReference>
<sequence>MSADYSRELEFALRAVSHASELCCSVNGKISPDVLEKSDKSPVTIADFGSQALVSRILEEAFPDDPIIGEEDASELKQPDQMNFLNAIHAEMAVLGLHPTSEQIFHWIDRCSQKEYCDRFWTLDPIDGTKGFLRKGQYAISLALIVNGEVTVAAVGCPNLGSTVDDVPESIQGEVFSAIRGQGATARPIASLRNPESIKVSSRTATSEMVLCESVESGHSSHSHSAQVAERLQISADPVRLDSQAKYCVVARGEADIYLRLPTRPGYQEKIWDHAGGVLVVEEAGGTVTDVTGKPLDFRQGSELSNNRGVVVSNGACHDQIIEALKAVGVS</sequence>
<evidence type="ECO:0000256" key="7">
    <source>
        <dbReference type="ARBA" id="ARBA00044466"/>
    </source>
</evidence>
<dbReference type="InterPro" id="IPR051090">
    <property type="entry name" value="Inositol_monoP_superfamily"/>
</dbReference>
<dbReference type="InterPro" id="IPR006239">
    <property type="entry name" value="DPNP"/>
</dbReference>
<evidence type="ECO:0000256" key="4">
    <source>
        <dbReference type="ARBA" id="ARBA00022723"/>
    </source>
</evidence>
<comment type="similarity">
    <text evidence="2">Belongs to the inositol monophosphatase superfamily.</text>
</comment>
<comment type="catalytic activity">
    <reaction evidence="8">
        <text>adenosine 3',5'-bisphosphate + H2O = AMP + phosphate</text>
        <dbReference type="Rhea" id="RHEA:10040"/>
        <dbReference type="ChEBI" id="CHEBI:15377"/>
        <dbReference type="ChEBI" id="CHEBI:43474"/>
        <dbReference type="ChEBI" id="CHEBI:58343"/>
        <dbReference type="ChEBI" id="CHEBI:456215"/>
        <dbReference type="EC" id="3.1.3.7"/>
    </reaction>
    <physiologicalReaction direction="left-to-right" evidence="8">
        <dbReference type="Rhea" id="RHEA:10041"/>
    </physiologicalReaction>
</comment>
<dbReference type="PRINTS" id="PR00377">
    <property type="entry name" value="IMPHPHTASES"/>
</dbReference>
<feature type="binding site" evidence="10">
    <location>
        <position position="126"/>
    </location>
    <ligand>
        <name>Mg(2+)</name>
        <dbReference type="ChEBI" id="CHEBI:18420"/>
        <label>1</label>
        <note>catalytic</note>
    </ligand>
</feature>
<accession>A0A5C5XKM7</accession>
<dbReference type="AlphaFoldDB" id="A0A5C5XKM7"/>
<dbReference type="FunFam" id="3.40.190.80:FF:000003">
    <property type="entry name" value="PAP-specific phosphatase HAL2-like"/>
    <property type="match status" value="1"/>
</dbReference>
<dbReference type="PANTHER" id="PTHR43200">
    <property type="entry name" value="PHOSPHATASE"/>
    <property type="match status" value="1"/>
</dbReference>
<gene>
    <name evidence="11" type="primary">suhB_1</name>
    <name evidence="11" type="ORF">Pan54_45340</name>
</gene>
<evidence type="ECO:0000256" key="5">
    <source>
        <dbReference type="ARBA" id="ARBA00022801"/>
    </source>
</evidence>
<feature type="binding site" evidence="10">
    <location>
        <position position="127"/>
    </location>
    <ligand>
        <name>Mg(2+)</name>
        <dbReference type="ChEBI" id="CHEBI:18420"/>
        <label>1</label>
        <note>catalytic</note>
    </ligand>
</feature>
<evidence type="ECO:0000256" key="8">
    <source>
        <dbReference type="ARBA" id="ARBA00044479"/>
    </source>
</evidence>